<organism evidence="2">
    <name type="scientific">mine drainage metagenome</name>
    <dbReference type="NCBI Taxonomy" id="410659"/>
    <lineage>
        <taxon>unclassified sequences</taxon>
        <taxon>metagenomes</taxon>
        <taxon>ecological metagenomes</taxon>
    </lineage>
</organism>
<feature type="transmembrane region" description="Helical" evidence="1">
    <location>
        <begin position="20"/>
        <end position="45"/>
    </location>
</feature>
<proteinExistence type="predicted"/>
<dbReference type="AlphaFoldDB" id="A0A1J5RYD1"/>
<comment type="caution">
    <text evidence="2">The sequence shown here is derived from an EMBL/GenBank/DDBJ whole genome shotgun (WGS) entry which is preliminary data.</text>
</comment>
<name>A0A1J5RYD1_9ZZZZ</name>
<keyword evidence="1" id="KW-0812">Transmembrane</keyword>
<evidence type="ECO:0000256" key="1">
    <source>
        <dbReference type="SAM" id="Phobius"/>
    </source>
</evidence>
<dbReference type="EMBL" id="MLJW01000138">
    <property type="protein sequence ID" value="OIQ97100.1"/>
    <property type="molecule type" value="Genomic_DNA"/>
</dbReference>
<dbReference type="SUPFAM" id="SSF54523">
    <property type="entry name" value="Pili subunits"/>
    <property type="match status" value="1"/>
</dbReference>
<evidence type="ECO:0008006" key="3">
    <source>
        <dbReference type="Google" id="ProtNLM"/>
    </source>
</evidence>
<dbReference type="InterPro" id="IPR012902">
    <property type="entry name" value="N_methyl_site"/>
</dbReference>
<gene>
    <name evidence="2" type="ORF">GALL_209250</name>
</gene>
<dbReference type="Pfam" id="PF07963">
    <property type="entry name" value="N_methyl"/>
    <property type="match status" value="1"/>
</dbReference>
<dbReference type="InterPro" id="IPR045584">
    <property type="entry name" value="Pilin-like"/>
</dbReference>
<accession>A0A1J5RYD1</accession>
<keyword evidence="1" id="KW-1133">Transmembrane helix</keyword>
<reference evidence="2" key="1">
    <citation type="submission" date="2016-10" db="EMBL/GenBank/DDBJ databases">
        <title>Sequence of Gallionella enrichment culture.</title>
        <authorList>
            <person name="Poehlein A."/>
            <person name="Muehling M."/>
            <person name="Daniel R."/>
        </authorList>
    </citation>
    <scope>NUCLEOTIDE SEQUENCE</scope>
</reference>
<keyword evidence="1" id="KW-0472">Membrane</keyword>
<dbReference type="NCBIfam" id="TIGR02532">
    <property type="entry name" value="IV_pilin_GFxxxE"/>
    <property type="match status" value="1"/>
</dbReference>
<protein>
    <recommendedName>
        <fullName evidence="3">Prepilin-type N-terminal cleavage/methylation domain-containing protein</fullName>
    </recommendedName>
</protein>
<evidence type="ECO:0000313" key="2">
    <source>
        <dbReference type="EMBL" id="OIQ97100.1"/>
    </source>
</evidence>
<sequence length="170" mass="18384">MSGRHPSMSVVQRGARAFTLLEILVTLALIAILSALVVGGATALVRDRPATGEEVLRSVIDKTRLRAVQHFEEIRLSYDAQDRAFVATAPDGTWKTPVTIPGKVEFSFLPASQGSLVLLGGDIVETSGMPYVTFYRDGGCSPFRAQIKMGTDAQVITFDPWTCAPMPESK</sequence>